<sequence length="164" mass="18504">MVEPEQDSPGDSARRDEKQIEPWRAEFLAVLAETSNVSAASAAAAVPPAKAYRLRRSEPDFAREWHAALLEGYENLEMEVLYRLRFGDPKDGEVKFDNTTALRLLGLHRETVARERAARENEDLAAVRASIRAKLDQLREHVRAREAQAAIESRPETDEEAEHG</sequence>
<evidence type="ECO:0008006" key="4">
    <source>
        <dbReference type="Google" id="ProtNLM"/>
    </source>
</evidence>
<accession>A0A2W5NKK9</accession>
<dbReference type="AlphaFoldDB" id="A0A2W5NKK9"/>
<proteinExistence type="predicted"/>
<comment type="caution">
    <text evidence="2">The sequence shown here is derived from an EMBL/GenBank/DDBJ whole genome shotgun (WGS) entry which is preliminary data.</text>
</comment>
<feature type="region of interest" description="Disordered" evidence="1">
    <location>
        <begin position="1"/>
        <end position="20"/>
    </location>
</feature>
<organism evidence="2 3">
    <name type="scientific">Novosphingobium pentaromativorans</name>
    <dbReference type="NCBI Taxonomy" id="205844"/>
    <lineage>
        <taxon>Bacteria</taxon>
        <taxon>Pseudomonadati</taxon>
        <taxon>Pseudomonadota</taxon>
        <taxon>Alphaproteobacteria</taxon>
        <taxon>Sphingomonadales</taxon>
        <taxon>Sphingomonadaceae</taxon>
        <taxon>Novosphingobium</taxon>
    </lineage>
</organism>
<dbReference type="EMBL" id="QFPX01000020">
    <property type="protein sequence ID" value="PZQ52799.1"/>
    <property type="molecule type" value="Genomic_DNA"/>
</dbReference>
<evidence type="ECO:0000313" key="3">
    <source>
        <dbReference type="Proteomes" id="UP000249082"/>
    </source>
</evidence>
<reference evidence="2 3" key="1">
    <citation type="submission" date="2017-08" db="EMBL/GenBank/DDBJ databases">
        <title>Infants hospitalized years apart are colonized by the same room-sourced microbial strains.</title>
        <authorList>
            <person name="Brooks B."/>
            <person name="Olm M.R."/>
            <person name="Firek B.A."/>
            <person name="Baker R."/>
            <person name="Thomas B.C."/>
            <person name="Morowitz M.J."/>
            <person name="Banfield J.F."/>
        </authorList>
    </citation>
    <scope>NUCLEOTIDE SEQUENCE [LARGE SCALE GENOMIC DNA]</scope>
    <source>
        <strain evidence="2">S2_005_002_R2_33</strain>
    </source>
</reference>
<evidence type="ECO:0000313" key="2">
    <source>
        <dbReference type="EMBL" id="PZQ52799.1"/>
    </source>
</evidence>
<evidence type="ECO:0000256" key="1">
    <source>
        <dbReference type="SAM" id="MobiDB-lite"/>
    </source>
</evidence>
<gene>
    <name evidence="2" type="ORF">DI555_19005</name>
</gene>
<name>A0A2W5NKK9_9SPHN</name>
<dbReference type="Proteomes" id="UP000249082">
    <property type="component" value="Unassembled WGS sequence"/>
</dbReference>
<protein>
    <recommendedName>
        <fullName evidence="4">Terminase small subunit</fullName>
    </recommendedName>
</protein>